<feature type="region of interest" description="Disordered" evidence="7">
    <location>
        <begin position="1449"/>
        <end position="1480"/>
    </location>
</feature>
<evidence type="ECO:0000256" key="6">
    <source>
        <dbReference type="ARBA" id="ARBA00023136"/>
    </source>
</evidence>
<feature type="region of interest" description="Disordered" evidence="7">
    <location>
        <begin position="758"/>
        <end position="830"/>
    </location>
</feature>
<keyword evidence="3 8" id="KW-0812">Transmembrane</keyword>
<feature type="transmembrane region" description="Helical" evidence="8">
    <location>
        <begin position="29"/>
        <end position="47"/>
    </location>
</feature>
<sequence>MFQIICSIVFGTIIYIIEYYTSTTTKIDWIDGVFSTISAFTVTGLISAKFAEFTLASQIIILVCIQLGSTALMSIAPLIFRRVFLRRRFSREIVLMRSHKRVATFSNPASTSTMTVVSVASESIYKDDELSQDTDNTIGNLVEMYKKPMYGGSIHGIEGTKISGSAHRVIDSDGDHHGHSSHHATEITSIFKIPPHPYHSSDKECGVLSVGGHSRDGSVNQASFPPLYIPDQQIDESTTHTKDYASITTGSSSEKVKDHKLIPEFHPNGKNLNQDSAILTITSLEKQQMEHLTLKYDRKKHLYEFFIDYKASGIIITFVIGYILFFYLITFSSLCLFFKFTPDAVTALRAGEFDGTPVWWSIFHVISAFNNAGFSLLPANLMVMSDFPFVQTVIALLIVAGNTLFPVFLRLAFRIAHRISQCRTAKYRLRYKSQNRSTKKVLRVDNINLQEDYDDISAAAGRSSAGSTFSSACTGSMSLGIEMQDARVVSELPSAFVSQYISTKNEEDPAVKQKKREKKEEEKRGEKKGSLKQQQRRVDAKEKEGDVLKDNVEEMGLGFVVGEEEEEEKDPEIDNSNANGEYIFGSNGGTSSRQNTGRGRTSSVIPKLDKYDLKYRKCKERNDLYAWILKNARLCYTHLFPSVDTMFLLFAWITFTVAEMVSIFILNYNQPDQAYLSHLDRIFSFCFQSISTRSAGFNVIDLALLRYGVNVLYVAMMVVTPYPFISMLKRSMVDNTGSANNNVGAGAVAIISNGNNGLDQSNASSRRRSRDGLGGSGTNGHNGSTTSTNGTESATVLSVPSAAPRLLPSSTSPSSSAVVSLGGNSNNTSSLSQFKRLLKPSKKVFKEDDIPSTIRRALSLTSPVSSHGVFNSTSSHHSSSTAVDTQCVLQTNAFGSLTAVYTISGSNTRMPSRHASRVQSRRHSKYSSRKTSAAQSMQISRRGSIKIAREGADEEQLDGSATHHHSSHHTSHRHHYGSPSVSIDEITHQVERELRKHEEQGLKSGGKFPRRFDDGYENHMHSSKEGYYSSISSGKKNKCCSSKKHKVRNRQNSPGASVWQMFVDGIFSIIDKFIKGSLDRDVIILFLALIIICSIESSKMDNDQYNTPFRVMFEIASAYGNVGLSLGHPSCDVSFVGIMSSLSKIIIMCVCLLGRHRGLPQSVDSAISVSLLSRDAPSVINRHLETRKMAREVEELAADTRQRSVMKRMKEVVALPQFQRHLESGNSLPLIKRRVLEESEGWLEREETDGSERLHTTTRSWKPFSEQVIDHDVSPDTKERTVANGIFSGRRSSTGSGSSSSSRITSSVNSTESDGPILANHHGLTRHHNHGRCSGDTDLARMFDLEEKKVSSAAKSGGDKEMTHRELYSSVTSAGDFAGDFVGDDALQQQTSASLRSSRDVGRKSKEGRSRSKSKSKSLQKSESLGSIVSPSLTHSEVLTESHSIRWYGDYTKDPNAKPAHKQDTIGEISESDDIPDSWD</sequence>
<protein>
    <submittedName>
        <fullName evidence="9">Cation transporter like protein</fullName>
    </submittedName>
</protein>
<feature type="compositionally biased region" description="Basic and acidic residues" evidence="7">
    <location>
        <begin position="518"/>
        <end position="529"/>
    </location>
</feature>
<feature type="compositionally biased region" description="Basic residues" evidence="7">
    <location>
        <begin position="911"/>
        <end position="928"/>
    </location>
</feature>
<evidence type="ECO:0000256" key="1">
    <source>
        <dbReference type="ARBA" id="ARBA00004141"/>
    </source>
</evidence>
<keyword evidence="10" id="KW-1185">Reference proteome</keyword>
<feature type="transmembrane region" description="Helical" evidence="8">
    <location>
        <begin position="59"/>
        <end position="80"/>
    </location>
</feature>
<organism evidence="9 10">
    <name type="scientific">Aduncisulcus paluster</name>
    <dbReference type="NCBI Taxonomy" id="2918883"/>
    <lineage>
        <taxon>Eukaryota</taxon>
        <taxon>Metamonada</taxon>
        <taxon>Carpediemonas-like organisms</taxon>
        <taxon>Aduncisulcus</taxon>
    </lineage>
</organism>
<dbReference type="PANTHER" id="PTHR31064">
    <property type="entry name" value="POTASSIUM TRANSPORT PROTEIN DDB_G0292412-RELATED"/>
    <property type="match status" value="1"/>
</dbReference>
<feature type="transmembrane region" description="Helical" evidence="8">
    <location>
        <begin position="358"/>
        <end position="377"/>
    </location>
</feature>
<reference evidence="9" key="1">
    <citation type="submission" date="2022-03" db="EMBL/GenBank/DDBJ databases">
        <title>Draft genome sequence of Aduncisulcus paluster, a free-living microaerophilic Fornicata.</title>
        <authorList>
            <person name="Yuyama I."/>
            <person name="Kume K."/>
            <person name="Tamura T."/>
            <person name="Inagaki Y."/>
            <person name="Hashimoto T."/>
        </authorList>
    </citation>
    <scope>NUCLEOTIDE SEQUENCE</scope>
    <source>
        <strain evidence="9">NY0171</strain>
    </source>
</reference>
<feature type="region of interest" description="Disordered" evidence="7">
    <location>
        <begin position="561"/>
        <end position="602"/>
    </location>
</feature>
<feature type="compositionally biased region" description="Acidic residues" evidence="7">
    <location>
        <begin position="562"/>
        <end position="573"/>
    </location>
</feature>
<keyword evidence="4 8" id="KW-1133">Transmembrane helix</keyword>
<feature type="compositionally biased region" description="Basic and acidic residues" evidence="7">
    <location>
        <begin position="1268"/>
        <end position="1281"/>
    </location>
</feature>
<feature type="region of interest" description="Disordered" evidence="7">
    <location>
        <begin position="505"/>
        <end position="547"/>
    </location>
</feature>
<comment type="subcellular location">
    <subcellularLocation>
        <location evidence="1">Membrane</location>
        <topology evidence="1">Multi-pass membrane protein</topology>
    </subcellularLocation>
</comment>
<evidence type="ECO:0000256" key="4">
    <source>
        <dbReference type="ARBA" id="ARBA00022989"/>
    </source>
</evidence>
<feature type="transmembrane region" description="Helical" evidence="8">
    <location>
        <begin position="389"/>
        <end position="413"/>
    </location>
</feature>
<feature type="compositionally biased region" description="Basic and acidic residues" evidence="7">
    <location>
        <begin position="1451"/>
        <end position="1465"/>
    </location>
</feature>
<keyword evidence="5" id="KW-0406">Ion transport</keyword>
<comment type="caution">
    <text evidence="9">The sequence shown here is derived from an EMBL/GenBank/DDBJ whole genome shotgun (WGS) entry which is preliminary data.</text>
</comment>
<feature type="compositionally biased region" description="Basic and acidic residues" evidence="7">
    <location>
        <begin position="1397"/>
        <end position="1410"/>
    </location>
</feature>
<feature type="compositionally biased region" description="Polar residues" evidence="7">
    <location>
        <begin position="929"/>
        <end position="941"/>
    </location>
</feature>
<keyword evidence="2" id="KW-0813">Transport</keyword>
<feature type="region of interest" description="Disordered" evidence="7">
    <location>
        <begin position="1265"/>
        <end position="1333"/>
    </location>
</feature>
<dbReference type="InterPro" id="IPR051143">
    <property type="entry name" value="TrkH_K-transport"/>
</dbReference>
<keyword evidence="6 8" id="KW-0472">Membrane</keyword>
<proteinExistence type="predicted"/>
<feature type="transmembrane region" description="Helical" evidence="8">
    <location>
        <begin position="647"/>
        <end position="668"/>
    </location>
</feature>
<evidence type="ECO:0000256" key="3">
    <source>
        <dbReference type="ARBA" id="ARBA00022692"/>
    </source>
</evidence>
<evidence type="ECO:0000256" key="2">
    <source>
        <dbReference type="ARBA" id="ARBA00022448"/>
    </source>
</evidence>
<dbReference type="PANTHER" id="PTHR31064:SF30">
    <property type="entry name" value="HIGH-AFFINITY POTASSIUM TRANSPORT PROTEIN-RELATED"/>
    <property type="match status" value="1"/>
</dbReference>
<feature type="compositionally biased region" description="Low complexity" evidence="7">
    <location>
        <begin position="781"/>
        <end position="830"/>
    </location>
</feature>
<feature type="region of interest" description="Disordered" evidence="7">
    <location>
        <begin position="1389"/>
        <end position="1437"/>
    </location>
</feature>
<feature type="compositionally biased region" description="Low complexity" evidence="7">
    <location>
        <begin position="1288"/>
        <end position="1313"/>
    </location>
</feature>
<feature type="compositionally biased region" description="Basic residues" evidence="7">
    <location>
        <begin position="962"/>
        <end position="976"/>
    </location>
</feature>
<accession>A0ABQ5K6G1</accession>
<name>A0ABQ5K6G1_9EUKA</name>
<dbReference type="InterPro" id="IPR003445">
    <property type="entry name" value="Cat_transpt"/>
</dbReference>
<evidence type="ECO:0000313" key="10">
    <source>
        <dbReference type="Proteomes" id="UP001057375"/>
    </source>
</evidence>
<feature type="transmembrane region" description="Helical" evidence="8">
    <location>
        <begin position="314"/>
        <end position="338"/>
    </location>
</feature>
<dbReference type="Pfam" id="PF02386">
    <property type="entry name" value="TrkH"/>
    <property type="match status" value="3"/>
</dbReference>
<dbReference type="Proteomes" id="UP001057375">
    <property type="component" value="Unassembled WGS sequence"/>
</dbReference>
<evidence type="ECO:0000256" key="5">
    <source>
        <dbReference type="ARBA" id="ARBA00023065"/>
    </source>
</evidence>
<feature type="compositionally biased region" description="Polar residues" evidence="7">
    <location>
        <begin position="589"/>
        <end position="602"/>
    </location>
</feature>
<feature type="compositionally biased region" description="Basic and acidic residues" evidence="7">
    <location>
        <begin position="536"/>
        <end position="547"/>
    </location>
</feature>
<feature type="transmembrane region" description="Helical" evidence="8">
    <location>
        <begin position="704"/>
        <end position="725"/>
    </location>
</feature>
<evidence type="ECO:0000313" key="9">
    <source>
        <dbReference type="EMBL" id="GKT28161.1"/>
    </source>
</evidence>
<feature type="compositionally biased region" description="Acidic residues" evidence="7">
    <location>
        <begin position="1470"/>
        <end position="1480"/>
    </location>
</feature>
<evidence type="ECO:0000256" key="7">
    <source>
        <dbReference type="SAM" id="MobiDB-lite"/>
    </source>
</evidence>
<feature type="region of interest" description="Disordered" evidence="7">
    <location>
        <begin position="995"/>
        <end position="1016"/>
    </location>
</feature>
<evidence type="ECO:0000256" key="8">
    <source>
        <dbReference type="SAM" id="Phobius"/>
    </source>
</evidence>
<dbReference type="EMBL" id="BQXS01000166">
    <property type="protein sequence ID" value="GKT28161.1"/>
    <property type="molecule type" value="Genomic_DNA"/>
</dbReference>
<gene>
    <name evidence="9" type="ORF">ADUPG1_000473</name>
</gene>
<feature type="region of interest" description="Disordered" evidence="7">
    <location>
        <begin position="907"/>
        <end position="980"/>
    </location>
</feature>